<dbReference type="PANTHER" id="PTHR24113:SF12">
    <property type="entry name" value="RAN GTPASE-ACTIVATING PROTEIN 1"/>
    <property type="match status" value="1"/>
</dbReference>
<evidence type="ECO:0000256" key="1">
    <source>
        <dbReference type="ARBA" id="ARBA00022468"/>
    </source>
</evidence>
<accession>A0ABZ0UQ78</accession>
<evidence type="ECO:0000313" key="5">
    <source>
        <dbReference type="Proteomes" id="UP001326613"/>
    </source>
</evidence>
<dbReference type="Proteomes" id="UP001326613">
    <property type="component" value="Chromosome"/>
</dbReference>
<dbReference type="EMBL" id="CP112932">
    <property type="protein sequence ID" value="WPY00198.1"/>
    <property type="molecule type" value="Genomic_DNA"/>
</dbReference>
<dbReference type="InterPro" id="IPR032675">
    <property type="entry name" value="LRR_dom_sf"/>
</dbReference>
<gene>
    <name evidence="4" type="ORF">Trichorick_00070</name>
</gene>
<reference evidence="4 5" key="1">
    <citation type="submission" date="2022-10" db="EMBL/GenBank/DDBJ databases">
        <title>Host association and intracellularity evolved multiple times independently in the Rickettsiales.</title>
        <authorList>
            <person name="Castelli M."/>
            <person name="Nardi T."/>
            <person name="Gammuto L."/>
            <person name="Bellinzona G."/>
            <person name="Sabaneyeva E."/>
            <person name="Potekhin A."/>
            <person name="Serra V."/>
            <person name="Petroni G."/>
            <person name="Sassera D."/>
        </authorList>
    </citation>
    <scope>NUCLEOTIDE SEQUENCE [LARGE SCALE GENOMIC DNA]</scope>
    <source>
        <strain evidence="4 5">Kr 154-4</strain>
    </source>
</reference>
<dbReference type="Pfam" id="PF13516">
    <property type="entry name" value="LRR_6"/>
    <property type="match status" value="2"/>
</dbReference>
<keyword evidence="5" id="KW-1185">Reference proteome</keyword>
<dbReference type="InterPro" id="IPR027038">
    <property type="entry name" value="RanGap"/>
</dbReference>
<dbReference type="PANTHER" id="PTHR24113">
    <property type="entry name" value="RAN GTPASE-ACTIVATING PROTEIN 1"/>
    <property type="match status" value="1"/>
</dbReference>
<organism evidence="4 5">
    <name type="scientific">Candidatus Trichorickettsia mobilis</name>
    <dbReference type="NCBI Taxonomy" id="1346319"/>
    <lineage>
        <taxon>Bacteria</taxon>
        <taxon>Pseudomonadati</taxon>
        <taxon>Pseudomonadota</taxon>
        <taxon>Alphaproteobacteria</taxon>
        <taxon>Rickettsiales</taxon>
        <taxon>Rickettsiaceae</taxon>
        <taxon>Rickettsieae</taxon>
        <taxon>Candidatus Trichorickettsia</taxon>
    </lineage>
</organism>
<dbReference type="SUPFAM" id="SSF52047">
    <property type="entry name" value="RNI-like"/>
    <property type="match status" value="1"/>
</dbReference>
<keyword evidence="2" id="KW-0433">Leucine-rich repeat</keyword>
<evidence type="ECO:0000256" key="3">
    <source>
        <dbReference type="ARBA" id="ARBA00022737"/>
    </source>
</evidence>
<evidence type="ECO:0000256" key="2">
    <source>
        <dbReference type="ARBA" id="ARBA00022614"/>
    </source>
</evidence>
<keyword evidence="3" id="KW-0677">Repeat</keyword>
<evidence type="ECO:0000313" key="4">
    <source>
        <dbReference type="EMBL" id="WPY00198.1"/>
    </source>
</evidence>
<keyword evidence="1" id="KW-0343">GTPase activation</keyword>
<dbReference type="PROSITE" id="PS51450">
    <property type="entry name" value="LRR"/>
    <property type="match status" value="1"/>
</dbReference>
<protein>
    <submittedName>
        <fullName evidence="4">Leucine-rich repeats protein</fullName>
    </submittedName>
</protein>
<name>A0ABZ0UQ78_9RICK</name>
<dbReference type="Gene3D" id="3.80.10.10">
    <property type="entry name" value="Ribonuclease Inhibitor"/>
    <property type="match status" value="1"/>
</dbReference>
<proteinExistence type="predicted"/>
<sequence length="392" mass="44867">MIQSLKIQNPVLSLYMTIDTMNIGQSIIESNIRTVTQAIHNHISNVQIAQSFSSHQPSHQTKSPHNYSQATNDEVDRHFVYAYDSSDGRLDMNGFFEKGDWVVRRTVEHLDYLTQSKDRHVLSEKKHLNFSFNLMNDESVSYLARFLHWQELNLLQLNLGYNRISNLGIESLFYNLRNDFDVRTHQIQLMNLSNNNIGDYGSNYISQSLISGRYSNLRSLDVSGNQITTNGSVSFIEAMEARPNQEIVIKTHDNSSSKTTWQFLKQAFNYFADKHHKQSDNAEKALVALYGDDEWAVCRKYLQETSKVIYAGFVKKVSDPKILSVLSKAKTLPQKLIAVSGIFLQVVKEDYKDLLTTDLMQCIGVINSKSLIDINDYTKEMIGTASDDFIFE</sequence>
<dbReference type="InterPro" id="IPR001611">
    <property type="entry name" value="Leu-rich_rpt"/>
</dbReference>